<proteinExistence type="predicted"/>
<evidence type="ECO:0000313" key="2">
    <source>
        <dbReference type="Proteomes" id="UP000235145"/>
    </source>
</evidence>
<evidence type="ECO:0000313" key="1">
    <source>
        <dbReference type="EMBL" id="KAJ0190434.1"/>
    </source>
</evidence>
<organism evidence="1 2">
    <name type="scientific">Lactuca sativa</name>
    <name type="common">Garden lettuce</name>
    <dbReference type="NCBI Taxonomy" id="4236"/>
    <lineage>
        <taxon>Eukaryota</taxon>
        <taxon>Viridiplantae</taxon>
        <taxon>Streptophyta</taxon>
        <taxon>Embryophyta</taxon>
        <taxon>Tracheophyta</taxon>
        <taxon>Spermatophyta</taxon>
        <taxon>Magnoliopsida</taxon>
        <taxon>eudicotyledons</taxon>
        <taxon>Gunneridae</taxon>
        <taxon>Pentapetalae</taxon>
        <taxon>asterids</taxon>
        <taxon>campanulids</taxon>
        <taxon>Asterales</taxon>
        <taxon>Asteraceae</taxon>
        <taxon>Cichorioideae</taxon>
        <taxon>Cichorieae</taxon>
        <taxon>Lactucinae</taxon>
        <taxon>Lactuca</taxon>
    </lineage>
</organism>
<dbReference type="Proteomes" id="UP000235145">
    <property type="component" value="Unassembled WGS sequence"/>
</dbReference>
<gene>
    <name evidence="1" type="ORF">LSAT_V11C800451160</name>
</gene>
<keyword evidence="2" id="KW-1185">Reference proteome</keyword>
<protein>
    <submittedName>
        <fullName evidence="1">Uncharacterized protein</fullName>
    </submittedName>
</protein>
<sequence length="191" mass="19379">MNNDVLAYNLAYAAAQAMSYLAAGSRQLETTRVDRNWLIQVGLVRVMDKLIEHPEFTGGISCIRHAAFVTREESVDIGTYDPSANDSRSSHSSALDDALLAFATMDFAGLLGLGQLDTDGVKVLCTFDEDDDVVEGLGVGLASEGNGVGAFGGNGGGLGDGGVGAGATVTGVSGAGVVDDEVGVGDTDGCA</sequence>
<dbReference type="EMBL" id="NBSK02000008">
    <property type="protein sequence ID" value="KAJ0190434.1"/>
    <property type="molecule type" value="Genomic_DNA"/>
</dbReference>
<accession>A0A9R1WXP6</accession>
<comment type="caution">
    <text evidence="1">The sequence shown here is derived from an EMBL/GenBank/DDBJ whole genome shotgun (WGS) entry which is preliminary data.</text>
</comment>
<dbReference type="AlphaFoldDB" id="A0A9R1WXP6"/>
<reference evidence="1 2" key="1">
    <citation type="journal article" date="2017" name="Nat. Commun.">
        <title>Genome assembly with in vitro proximity ligation data and whole-genome triplication in lettuce.</title>
        <authorList>
            <person name="Reyes-Chin-Wo S."/>
            <person name="Wang Z."/>
            <person name="Yang X."/>
            <person name="Kozik A."/>
            <person name="Arikit S."/>
            <person name="Song C."/>
            <person name="Xia L."/>
            <person name="Froenicke L."/>
            <person name="Lavelle D.O."/>
            <person name="Truco M.J."/>
            <person name="Xia R."/>
            <person name="Zhu S."/>
            <person name="Xu C."/>
            <person name="Xu H."/>
            <person name="Xu X."/>
            <person name="Cox K."/>
            <person name="Korf I."/>
            <person name="Meyers B.C."/>
            <person name="Michelmore R.W."/>
        </authorList>
    </citation>
    <scope>NUCLEOTIDE SEQUENCE [LARGE SCALE GENOMIC DNA]</scope>
    <source>
        <strain evidence="2">cv. Salinas</strain>
        <tissue evidence="1">Seedlings</tissue>
    </source>
</reference>
<name>A0A9R1WXP6_LACSA</name>